<feature type="transmembrane region" description="Helical" evidence="2">
    <location>
        <begin position="67"/>
        <end position="89"/>
    </location>
</feature>
<reference evidence="3" key="1">
    <citation type="submission" date="2010-08" db="EMBL/GenBank/DDBJ databases">
        <authorList>
            <person name="Muzny D."/>
            <person name="Qin X."/>
            <person name="Buhay C."/>
            <person name="Dugan-Rocha S."/>
            <person name="Ding Y."/>
            <person name="Chen G."/>
            <person name="Hawes A."/>
            <person name="Holder M."/>
            <person name="Jhangiani S."/>
            <person name="Johnson A."/>
            <person name="Khan Z."/>
            <person name="Li Z."/>
            <person name="Liu W."/>
            <person name="Liu X."/>
            <person name="Perez L."/>
            <person name="Shen H."/>
            <person name="Wang Q."/>
            <person name="Watt J."/>
            <person name="Xi L."/>
            <person name="Xin Y."/>
            <person name="Zhou J."/>
            <person name="Deng J."/>
            <person name="Jiang H."/>
            <person name="Liu Y."/>
            <person name="Qu J."/>
            <person name="Song X.-Z."/>
            <person name="Zhang L."/>
            <person name="Villasana D."/>
            <person name="Johnson A."/>
            <person name="Liu J."/>
            <person name="Liyanage D."/>
            <person name="Lorensuhewa L."/>
            <person name="Robinson T."/>
            <person name="Song A."/>
            <person name="Song B.-B."/>
            <person name="Dinh H."/>
            <person name="Thornton R."/>
            <person name="Coyle M."/>
            <person name="Francisco L."/>
            <person name="Jackson L."/>
            <person name="Javaid M."/>
            <person name="Korchina V."/>
            <person name="Kovar C."/>
            <person name="Mata R."/>
            <person name="Mathew T."/>
            <person name="Ngo R."/>
            <person name="Nguyen L."/>
            <person name="Nguyen N."/>
            <person name="Okwuonu G."/>
            <person name="Ongeri F."/>
            <person name="Pham C."/>
            <person name="Simmons D."/>
            <person name="Wilczek-Boney K."/>
            <person name="Hale W."/>
            <person name="Jakkamsetti A."/>
            <person name="Pham P."/>
            <person name="Ruth R."/>
            <person name="San Lucas F."/>
            <person name="Warren J."/>
            <person name="Zhang J."/>
            <person name="Zhao Z."/>
            <person name="Zhou C."/>
            <person name="Zhu D."/>
            <person name="Lee S."/>
            <person name="Bess C."/>
            <person name="Blankenburg K."/>
            <person name="Forbes L."/>
            <person name="Fu Q."/>
            <person name="Gubbala S."/>
            <person name="Hirani K."/>
            <person name="Jayaseelan J.C."/>
            <person name="Lara F."/>
            <person name="Munidasa M."/>
            <person name="Palculict T."/>
            <person name="Patil S."/>
            <person name="Pu L.-L."/>
            <person name="Saada N."/>
            <person name="Tang L."/>
            <person name="Weissenberger G."/>
            <person name="Zhu Y."/>
            <person name="Hemphill L."/>
            <person name="Shang Y."/>
            <person name="Youmans B."/>
            <person name="Ayvaz T."/>
            <person name="Ross M."/>
            <person name="Santibanez J."/>
            <person name="Aqrawi P."/>
            <person name="Gross S."/>
            <person name="Joshi V."/>
            <person name="Fowler G."/>
            <person name="Nazareth L."/>
            <person name="Reid J."/>
            <person name="Worley K."/>
            <person name="Petrosino J."/>
            <person name="Highlander S."/>
            <person name="Gibbs R."/>
        </authorList>
    </citation>
    <scope>NUCLEOTIDE SEQUENCE [LARGE SCALE GENOMIC DNA]</scope>
    <source>
        <strain evidence="3">DSM 15272</strain>
    </source>
</reference>
<dbReference type="RefSeq" id="WP_007077083.1">
    <property type="nucleotide sequence ID" value="NZ_CM001024.1"/>
</dbReference>
<keyword evidence="2" id="KW-0812">Transmembrane</keyword>
<name>E2SE55_9ACTN</name>
<dbReference type="EMBL" id="ACLF03000006">
    <property type="protein sequence ID" value="EFQ82782.1"/>
    <property type="molecule type" value="Genomic_DNA"/>
</dbReference>
<dbReference type="OrthoDB" id="9813301at2"/>
<evidence type="ECO:0000313" key="4">
    <source>
        <dbReference type="Proteomes" id="UP000003111"/>
    </source>
</evidence>
<dbReference type="PANTHER" id="PTHR35788:SF1">
    <property type="entry name" value="EXPORTED PROTEIN"/>
    <property type="match status" value="1"/>
</dbReference>
<feature type="region of interest" description="Disordered" evidence="1">
    <location>
        <begin position="1"/>
        <end position="60"/>
    </location>
</feature>
<sequence>MSTEHNEPDESVTPPPPPPGTDDEQIEPPPPPSTDDEQAEPPPPYEPEPEHEAEPEPLPESRRGRRVLLLGLPAIALLLGGLYLGGWYLTGERLPSDTSVAGVEVGGMSPADARATLDAALAPRVDDPVTLVHQDQQFVLDPATVGLALDLDGSVDRAGGQRSWDPRDMARLFFGSAEHDPVLDVDESALGDAVDSISETINVEVVEALITFPEGQPEPRQPIPGLVVVKDDTSDLIRSLYLTSDEPGEVPTAAVEPAVDAEGLQTALDEIALPAISGPVALQVGDQRIDLPVSAYVPALVVQVDDGEMVPYLDPVALAEPLTSSTTGFGEQAVDASVDIVNGAPVVTPGKPGIGLQPEEMATALLPALTETGEARSISVEAKPVDPLFTTEDAEALNITEKVSEFSTFFPFAEYRNINIGRAAVLLDGTLIKPGETFSFNDTVGQRTRANGFTDGIVINGGVFREELGGGVSQVATTVYNAAFFAGLDDVEHHPHAFYIDRYPVGREATIYFGSLDLRFKNSTDHGVLIKAFVQRSTPGSRGTMTVQMWSTKVWDIEAGQSARRNLRTPGMRFDETDRCVPQSPIQGFDIDIYRVFRQNGEVVKRETDTAVYQAADRVTCGPPPAEEPPPAA</sequence>
<proteinExistence type="predicted"/>
<keyword evidence="4" id="KW-1185">Reference proteome</keyword>
<evidence type="ECO:0000256" key="1">
    <source>
        <dbReference type="SAM" id="MobiDB-lite"/>
    </source>
</evidence>
<organism evidence="3 4">
    <name type="scientific">Aeromicrobium marinum DSM 15272</name>
    <dbReference type="NCBI Taxonomy" id="585531"/>
    <lineage>
        <taxon>Bacteria</taxon>
        <taxon>Bacillati</taxon>
        <taxon>Actinomycetota</taxon>
        <taxon>Actinomycetes</taxon>
        <taxon>Propionibacteriales</taxon>
        <taxon>Nocardioidaceae</taxon>
        <taxon>Aeromicrobium</taxon>
    </lineage>
</organism>
<dbReference type="HOGENOM" id="CLU_011572_0_1_11"/>
<keyword evidence="2" id="KW-0472">Membrane</keyword>
<evidence type="ECO:0000256" key="2">
    <source>
        <dbReference type="SAM" id="Phobius"/>
    </source>
</evidence>
<dbReference type="PANTHER" id="PTHR35788">
    <property type="entry name" value="EXPORTED PROTEIN-RELATED"/>
    <property type="match status" value="1"/>
</dbReference>
<protein>
    <submittedName>
        <fullName evidence="3">VanW-like protein</fullName>
    </submittedName>
</protein>
<dbReference type="Proteomes" id="UP000003111">
    <property type="component" value="Unassembled WGS sequence"/>
</dbReference>
<dbReference type="eggNOG" id="COG2720">
    <property type="taxonomic scope" value="Bacteria"/>
</dbReference>
<evidence type="ECO:0000313" key="3">
    <source>
        <dbReference type="EMBL" id="EFQ82782.1"/>
    </source>
</evidence>
<dbReference type="InterPro" id="IPR007391">
    <property type="entry name" value="Vancomycin_resist_VanW"/>
</dbReference>
<gene>
    <name evidence="3" type="ORF">HMPREF0063_11991</name>
</gene>
<dbReference type="STRING" id="585531.HMPREF0063_11991"/>
<accession>E2SE55</accession>
<dbReference type="AlphaFoldDB" id="E2SE55"/>
<keyword evidence="2" id="KW-1133">Transmembrane helix</keyword>
<feature type="compositionally biased region" description="Basic and acidic residues" evidence="1">
    <location>
        <begin position="48"/>
        <end position="60"/>
    </location>
</feature>
<dbReference type="InterPro" id="IPR052913">
    <property type="entry name" value="Glycopeptide_resist_protein"/>
</dbReference>
<comment type="caution">
    <text evidence="3">The sequence shown here is derived from an EMBL/GenBank/DDBJ whole genome shotgun (WGS) entry which is preliminary data.</text>
</comment>
<dbReference type="Pfam" id="PF04294">
    <property type="entry name" value="VanW"/>
    <property type="match status" value="1"/>
</dbReference>